<keyword evidence="1" id="KW-1133">Transmembrane helix</keyword>
<evidence type="ECO:0000256" key="1">
    <source>
        <dbReference type="SAM" id="Phobius"/>
    </source>
</evidence>
<evidence type="ECO:0000313" key="3">
    <source>
        <dbReference type="Proteomes" id="UP001265746"/>
    </source>
</evidence>
<evidence type="ECO:0000313" key="2">
    <source>
        <dbReference type="EMBL" id="KAK2606900.1"/>
    </source>
</evidence>
<dbReference type="EMBL" id="JAUJFL010000003">
    <property type="protein sequence ID" value="KAK2606900.1"/>
    <property type="molecule type" value="Genomic_DNA"/>
</dbReference>
<feature type="transmembrane region" description="Helical" evidence="1">
    <location>
        <begin position="347"/>
        <end position="368"/>
    </location>
</feature>
<dbReference type="Proteomes" id="UP001265746">
    <property type="component" value="Unassembled WGS sequence"/>
</dbReference>
<comment type="caution">
    <text evidence="2">The sequence shown here is derived from an EMBL/GenBank/DDBJ whole genome shotgun (WGS) entry which is preliminary data.</text>
</comment>
<name>A0AAD9SGA8_PHOAM</name>
<organism evidence="2 3">
    <name type="scientific">Phomopsis amygdali</name>
    <name type="common">Fusicoccum amygdali</name>
    <dbReference type="NCBI Taxonomy" id="1214568"/>
    <lineage>
        <taxon>Eukaryota</taxon>
        <taxon>Fungi</taxon>
        <taxon>Dikarya</taxon>
        <taxon>Ascomycota</taxon>
        <taxon>Pezizomycotina</taxon>
        <taxon>Sordariomycetes</taxon>
        <taxon>Sordariomycetidae</taxon>
        <taxon>Diaporthales</taxon>
        <taxon>Diaporthaceae</taxon>
        <taxon>Diaporthe</taxon>
    </lineage>
</organism>
<protein>
    <submittedName>
        <fullName evidence="2">Uncharacterized protein</fullName>
    </submittedName>
</protein>
<reference evidence="2" key="1">
    <citation type="submission" date="2023-06" db="EMBL/GenBank/DDBJ databases">
        <authorList>
            <person name="Noh H."/>
        </authorList>
    </citation>
    <scope>NUCLEOTIDE SEQUENCE</scope>
    <source>
        <strain evidence="2">DUCC20226</strain>
    </source>
</reference>
<keyword evidence="1" id="KW-0472">Membrane</keyword>
<sequence>MRGFVTSKVHRSTHHGEDMTWIRELWPGLKASDINEEHYAEFLRFADAQIEIFNSFCPEPSPIQNLFDALRLVSVFQNEANLTRQRAAELAASMVATDGSVDSDQNTDLIWRCVELAARLWATLNIHIPSDASCMPASRNTPAVFPGQLSYVWVDDSTLQAFVLGSLENRRQCSEQLFPLSQGTKLEPKCTMAYLFQAYDFRPHWTSNLADHLKIDTDSRTITIYEHKICLWNHILSARNRGQWNSPHGETDPPPILSQSVLIEAIDTLNLLFPFGDEATEAFLKRERKVTSFYGLGSCTRDRQLDTERYRFWRKEIEEIASILSQPPRGKAQFLLDRDGTNSRDVWTFWTAIAFGVLAVIGVATGVYSAVYARKAFDVGVLQYQLALAQACSAENATDDLPGFCR</sequence>
<proteinExistence type="predicted"/>
<accession>A0AAD9SGA8</accession>
<keyword evidence="3" id="KW-1185">Reference proteome</keyword>
<gene>
    <name evidence="2" type="ORF">N8I77_005622</name>
</gene>
<dbReference type="AlphaFoldDB" id="A0AAD9SGA8"/>
<keyword evidence="1" id="KW-0812">Transmembrane</keyword>